<name>A0A1I0LYS0_9EURY</name>
<keyword evidence="6" id="KW-1185">Reference proteome</keyword>
<dbReference type="EMBL" id="FOIS01000001">
    <property type="protein sequence ID" value="SEV80365.1"/>
    <property type="molecule type" value="Genomic_DNA"/>
</dbReference>
<dbReference type="GO" id="GO:0015808">
    <property type="term" value="P:L-alanine transport"/>
    <property type="evidence" value="ECO:0007669"/>
    <property type="project" value="TreeGrafter"/>
</dbReference>
<dbReference type="Pfam" id="PF12399">
    <property type="entry name" value="BCA_ABC_TP_C"/>
    <property type="match status" value="1"/>
</dbReference>
<dbReference type="GO" id="GO:0015192">
    <property type="term" value="F:L-phenylalanine transmembrane transporter activity"/>
    <property type="evidence" value="ECO:0007669"/>
    <property type="project" value="TreeGrafter"/>
</dbReference>
<dbReference type="InterPro" id="IPR003593">
    <property type="entry name" value="AAA+_ATPase"/>
</dbReference>
<dbReference type="CDD" id="cd03219">
    <property type="entry name" value="ABC_Mj1267_LivG_branched"/>
    <property type="match status" value="1"/>
</dbReference>
<dbReference type="AlphaFoldDB" id="A0A1I0LYS0"/>
<dbReference type="SMART" id="SM00382">
    <property type="entry name" value="AAA"/>
    <property type="match status" value="1"/>
</dbReference>
<evidence type="ECO:0000256" key="1">
    <source>
        <dbReference type="ARBA" id="ARBA00022448"/>
    </source>
</evidence>
<dbReference type="PROSITE" id="PS50893">
    <property type="entry name" value="ABC_TRANSPORTER_2"/>
    <property type="match status" value="1"/>
</dbReference>
<keyword evidence="3 5" id="KW-0067">ATP-binding</keyword>
<dbReference type="PANTHER" id="PTHR45772:SF7">
    <property type="entry name" value="AMINO ACID ABC TRANSPORTER ATP-BINDING PROTEIN"/>
    <property type="match status" value="1"/>
</dbReference>
<feature type="domain" description="ABC transporter" evidence="4">
    <location>
        <begin position="2"/>
        <end position="236"/>
    </location>
</feature>
<dbReference type="STRING" id="1202768.SAMN05216285_0101"/>
<dbReference type="GO" id="GO:0005304">
    <property type="term" value="F:L-valine transmembrane transporter activity"/>
    <property type="evidence" value="ECO:0007669"/>
    <property type="project" value="TreeGrafter"/>
</dbReference>
<dbReference type="InterPro" id="IPR003439">
    <property type="entry name" value="ABC_transporter-like_ATP-bd"/>
</dbReference>
<dbReference type="InterPro" id="IPR051120">
    <property type="entry name" value="ABC_AA/LPS_Transport"/>
</dbReference>
<evidence type="ECO:0000313" key="5">
    <source>
        <dbReference type="EMBL" id="SEV80365.1"/>
    </source>
</evidence>
<protein>
    <submittedName>
        <fullName evidence="5">Amino acid/amide ABC transporter ATP-binding protein 1, HAAT family</fullName>
    </submittedName>
</protein>
<gene>
    <name evidence="5" type="ORF">SAMN05216285_0101</name>
</gene>
<dbReference type="Gene3D" id="3.40.50.300">
    <property type="entry name" value="P-loop containing nucleotide triphosphate hydrolases"/>
    <property type="match status" value="1"/>
</dbReference>
<dbReference type="InterPro" id="IPR027417">
    <property type="entry name" value="P-loop_NTPase"/>
</dbReference>
<organism evidence="5 6">
    <name type="scientific">Natrinema salifodinae</name>
    <dbReference type="NCBI Taxonomy" id="1202768"/>
    <lineage>
        <taxon>Archaea</taxon>
        <taxon>Methanobacteriati</taxon>
        <taxon>Methanobacteriota</taxon>
        <taxon>Stenosarchaea group</taxon>
        <taxon>Halobacteria</taxon>
        <taxon>Halobacteriales</taxon>
        <taxon>Natrialbaceae</taxon>
        <taxon>Natrinema</taxon>
    </lineage>
</organism>
<sequence length="239" mass="25082">MLRATGVTKSFGGLVAVDDVTFEIGDEEIVGVIGPNGAGKTTLFNAITGVHPPTSGTIVLDDTELTGKKPHEIATAGVARTFQTARTFNESTVLDNVTIGAVFGNGDSKDQAESRAYECLEFVGLDDQVTESVGSLNIADRKLLELARALATGPKFVLVDEIGSGLTPAELDALTETLTRIRADLGISVFWIEHIVDAIMGATDRIIVLNQGQKIADGTPAEVQADPEVAEAYLGGVEV</sequence>
<dbReference type="InterPro" id="IPR032823">
    <property type="entry name" value="BCA_ABC_TP_C"/>
</dbReference>
<dbReference type="GO" id="GO:0016887">
    <property type="term" value="F:ATP hydrolysis activity"/>
    <property type="evidence" value="ECO:0007669"/>
    <property type="project" value="InterPro"/>
</dbReference>
<dbReference type="GO" id="GO:0042941">
    <property type="term" value="P:D-alanine transmembrane transport"/>
    <property type="evidence" value="ECO:0007669"/>
    <property type="project" value="TreeGrafter"/>
</dbReference>
<dbReference type="Pfam" id="PF00005">
    <property type="entry name" value="ABC_tran"/>
    <property type="match status" value="1"/>
</dbReference>
<reference evidence="6" key="1">
    <citation type="submission" date="2016-10" db="EMBL/GenBank/DDBJ databases">
        <authorList>
            <person name="Varghese N."/>
        </authorList>
    </citation>
    <scope>NUCLEOTIDE SEQUENCE [LARGE SCALE GENOMIC DNA]</scope>
    <source>
        <strain evidence="6">CGMCC 1.12284</strain>
    </source>
</reference>
<dbReference type="GO" id="GO:1903806">
    <property type="term" value="P:L-isoleucine import across plasma membrane"/>
    <property type="evidence" value="ECO:0007669"/>
    <property type="project" value="TreeGrafter"/>
</dbReference>
<dbReference type="GO" id="GO:0015188">
    <property type="term" value="F:L-isoleucine transmembrane transporter activity"/>
    <property type="evidence" value="ECO:0007669"/>
    <property type="project" value="TreeGrafter"/>
</dbReference>
<dbReference type="PANTHER" id="PTHR45772">
    <property type="entry name" value="CONSERVED COMPONENT OF ABC TRANSPORTER FOR NATURAL AMINO ACIDS-RELATED"/>
    <property type="match status" value="1"/>
</dbReference>
<accession>A0A1I0LYS0</accession>
<keyword evidence="2" id="KW-0547">Nucleotide-binding</keyword>
<evidence type="ECO:0000313" key="6">
    <source>
        <dbReference type="Proteomes" id="UP000183275"/>
    </source>
</evidence>
<dbReference type="GO" id="GO:0005524">
    <property type="term" value="F:ATP binding"/>
    <property type="evidence" value="ECO:0007669"/>
    <property type="project" value="UniProtKB-KW"/>
</dbReference>
<dbReference type="GO" id="GO:0005886">
    <property type="term" value="C:plasma membrane"/>
    <property type="evidence" value="ECO:0007669"/>
    <property type="project" value="TreeGrafter"/>
</dbReference>
<evidence type="ECO:0000256" key="2">
    <source>
        <dbReference type="ARBA" id="ARBA00022741"/>
    </source>
</evidence>
<keyword evidence="1" id="KW-0813">Transport</keyword>
<evidence type="ECO:0000259" key="4">
    <source>
        <dbReference type="PROSITE" id="PS50893"/>
    </source>
</evidence>
<dbReference type="SUPFAM" id="SSF52540">
    <property type="entry name" value="P-loop containing nucleoside triphosphate hydrolases"/>
    <property type="match status" value="1"/>
</dbReference>
<dbReference type="OrthoDB" id="44250at2157"/>
<proteinExistence type="predicted"/>
<dbReference type="GO" id="GO:1903805">
    <property type="term" value="P:L-valine import across plasma membrane"/>
    <property type="evidence" value="ECO:0007669"/>
    <property type="project" value="TreeGrafter"/>
</dbReference>
<dbReference type="eggNOG" id="arCOG00926">
    <property type="taxonomic scope" value="Archaea"/>
</dbReference>
<evidence type="ECO:0000256" key="3">
    <source>
        <dbReference type="ARBA" id="ARBA00022840"/>
    </source>
</evidence>
<dbReference type="Proteomes" id="UP000183275">
    <property type="component" value="Unassembled WGS sequence"/>
</dbReference>
<dbReference type="RefSeq" id="WP_049990238.1">
    <property type="nucleotide sequence ID" value="NZ_FOIS01000001.1"/>
</dbReference>